<dbReference type="AlphaFoldDB" id="X0SNT5"/>
<proteinExistence type="predicted"/>
<dbReference type="EMBL" id="BARS01004392">
    <property type="protein sequence ID" value="GAF77502.1"/>
    <property type="molecule type" value="Genomic_DNA"/>
</dbReference>
<organism evidence="1">
    <name type="scientific">marine sediment metagenome</name>
    <dbReference type="NCBI Taxonomy" id="412755"/>
    <lineage>
        <taxon>unclassified sequences</taxon>
        <taxon>metagenomes</taxon>
        <taxon>ecological metagenomes</taxon>
    </lineage>
</organism>
<sequence length="79" mass="8916">MTGEKKGDLAMEMDVPEPLVLDLQRRALGMPITALARMTRISYRRLWLTFVDGSDHLSHDERKVLIATLGLEDHEVAGK</sequence>
<accession>X0SNT5</accession>
<evidence type="ECO:0008006" key="2">
    <source>
        <dbReference type="Google" id="ProtNLM"/>
    </source>
</evidence>
<comment type="caution">
    <text evidence="1">The sequence shown here is derived from an EMBL/GenBank/DDBJ whole genome shotgun (WGS) entry which is preliminary data.</text>
</comment>
<reference evidence="1" key="1">
    <citation type="journal article" date="2014" name="Front. Microbiol.">
        <title>High frequency of phylogenetically diverse reductive dehalogenase-homologous genes in deep subseafloor sedimentary metagenomes.</title>
        <authorList>
            <person name="Kawai M."/>
            <person name="Futagami T."/>
            <person name="Toyoda A."/>
            <person name="Takaki Y."/>
            <person name="Nishi S."/>
            <person name="Hori S."/>
            <person name="Arai W."/>
            <person name="Tsubouchi T."/>
            <person name="Morono Y."/>
            <person name="Uchiyama I."/>
            <person name="Ito T."/>
            <person name="Fujiyama A."/>
            <person name="Inagaki F."/>
            <person name="Takami H."/>
        </authorList>
    </citation>
    <scope>NUCLEOTIDE SEQUENCE</scope>
    <source>
        <strain evidence="1">Expedition CK06-06</strain>
    </source>
</reference>
<name>X0SNT5_9ZZZZ</name>
<gene>
    <name evidence="1" type="ORF">S01H1_08579</name>
</gene>
<protein>
    <recommendedName>
        <fullName evidence="2">HTH cro/C1-type domain-containing protein</fullName>
    </recommendedName>
</protein>
<evidence type="ECO:0000313" key="1">
    <source>
        <dbReference type="EMBL" id="GAF77502.1"/>
    </source>
</evidence>